<name>A0A067NUG6_PLEO1</name>
<sequence>MRLSLSFVLVATLLVVGVSARPANDWSKPCFNGECAYDLPEHSNSGLGALKIAGSPKSITDITSAAGWVVLDCDPHSLEQEIRLVCQSDDDVDDTACNHVFDHWGPEDKIVRLPESCGAGPFARIAAASLAANQDLPAHAEGKVVRRSGIPPVIHSFKIDTNFDLVDVEKVGPINFAFVGLTAPSPAEAFAHPDIDLNFDFVDGWFDDVFKSVGSWVSNAATTVAHTVTDAAHTVAHAAETAGKAIAHVAGAAFEAIKSVPGLLENATHFQFEPTVEIAPVKFEGHTNLIDYKPTGCPGGGGAATGGVIAGELKVDVTGTGGGNVKAGVIVDGSIVPPKIKDFAAFAGLSFDVDASVTIKAAVFGGYDSGRKPIIKPLGLPGFSIPGVLTIGPMIELQGQAKAFLDLKIDSVVHLAYKVDNLELWYPASKKKSTEKGIHTKPSRACLPPFTHHLALCYIEGHLVPILKLGVEALGGKAGADVYLEADAFARVSVQAEAHATATAKVGGAPAAPAPARPKKGKREAYVPPYSHQARNELAVFDKRATDVDVHAAAKGGFSGCVWLDAGLELNYGAKANVGDLWKVDEHGSLWKSPIWPVWSVSCVSLPLLFVRVFVTGRISFHRYVCSPLYDRVASPPARNPPERSPRNLHGTPKPSTPSSRRTS</sequence>
<evidence type="ECO:0000313" key="3">
    <source>
        <dbReference type="EMBL" id="KDQ27246.1"/>
    </source>
</evidence>
<dbReference type="HOGENOM" id="CLU_022145_0_0_1"/>
<evidence type="ECO:0000313" key="4">
    <source>
        <dbReference type="Proteomes" id="UP000027073"/>
    </source>
</evidence>
<organism evidence="3 4">
    <name type="scientific">Pleurotus ostreatus (strain PC15)</name>
    <name type="common">Oyster mushroom</name>
    <dbReference type="NCBI Taxonomy" id="1137138"/>
    <lineage>
        <taxon>Eukaryota</taxon>
        <taxon>Fungi</taxon>
        <taxon>Dikarya</taxon>
        <taxon>Basidiomycota</taxon>
        <taxon>Agaricomycotina</taxon>
        <taxon>Agaricomycetes</taxon>
        <taxon>Agaricomycetidae</taxon>
        <taxon>Agaricales</taxon>
        <taxon>Pleurotineae</taxon>
        <taxon>Pleurotaceae</taxon>
        <taxon>Pleurotus</taxon>
    </lineage>
</organism>
<accession>A0A067NUG6</accession>
<gene>
    <name evidence="3" type="ORF">PLEOSDRAFT_1041417</name>
</gene>
<reference evidence="4" key="1">
    <citation type="journal article" date="2014" name="Proc. Natl. Acad. Sci. U.S.A.">
        <title>Extensive sampling of basidiomycete genomes demonstrates inadequacy of the white-rot/brown-rot paradigm for wood decay fungi.</title>
        <authorList>
            <person name="Riley R."/>
            <person name="Salamov A.A."/>
            <person name="Brown D.W."/>
            <person name="Nagy L.G."/>
            <person name="Floudas D."/>
            <person name="Held B.W."/>
            <person name="Levasseur A."/>
            <person name="Lombard V."/>
            <person name="Morin E."/>
            <person name="Otillar R."/>
            <person name="Lindquist E.A."/>
            <person name="Sun H."/>
            <person name="LaButti K.M."/>
            <person name="Schmutz J."/>
            <person name="Jabbour D."/>
            <person name="Luo H."/>
            <person name="Baker S.E."/>
            <person name="Pisabarro A.G."/>
            <person name="Walton J.D."/>
            <person name="Blanchette R.A."/>
            <person name="Henrissat B."/>
            <person name="Martin F."/>
            <person name="Cullen D."/>
            <person name="Hibbett D.S."/>
            <person name="Grigoriev I.V."/>
        </authorList>
    </citation>
    <scope>NUCLEOTIDE SEQUENCE [LARGE SCALE GENOMIC DNA]</scope>
    <source>
        <strain evidence="4">PC15</strain>
    </source>
</reference>
<dbReference type="AlphaFoldDB" id="A0A067NUG6"/>
<feature type="chain" id="PRO_5001642551" evidence="2">
    <location>
        <begin position="21"/>
        <end position="664"/>
    </location>
</feature>
<dbReference type="InParanoid" id="A0A067NUG6"/>
<proteinExistence type="predicted"/>
<dbReference type="EMBL" id="KL198008">
    <property type="protein sequence ID" value="KDQ27246.1"/>
    <property type="molecule type" value="Genomic_DNA"/>
</dbReference>
<feature type="signal peptide" evidence="2">
    <location>
        <begin position="1"/>
        <end position="20"/>
    </location>
</feature>
<evidence type="ECO:0000256" key="1">
    <source>
        <dbReference type="SAM" id="MobiDB-lite"/>
    </source>
</evidence>
<evidence type="ECO:0000256" key="2">
    <source>
        <dbReference type="SAM" id="SignalP"/>
    </source>
</evidence>
<protein>
    <submittedName>
        <fullName evidence="3">Uncharacterized protein</fullName>
    </submittedName>
</protein>
<keyword evidence="2" id="KW-0732">Signal</keyword>
<feature type="region of interest" description="Disordered" evidence="1">
    <location>
        <begin position="634"/>
        <end position="664"/>
    </location>
</feature>
<dbReference type="Proteomes" id="UP000027073">
    <property type="component" value="Unassembled WGS sequence"/>
</dbReference>
<dbReference type="OrthoDB" id="73875at2759"/>
<dbReference type="VEuPathDB" id="FungiDB:PLEOSDRAFT_1041417"/>